<evidence type="ECO:0000313" key="1">
    <source>
        <dbReference type="EMBL" id="WFE90888.1"/>
    </source>
</evidence>
<dbReference type="Gene3D" id="3.90.226.10">
    <property type="entry name" value="2-enoyl-CoA Hydratase, Chain A, domain 1"/>
    <property type="match status" value="1"/>
</dbReference>
<accession>A0ABY8FE46</accession>
<dbReference type="Pfam" id="PF00378">
    <property type="entry name" value="ECH_1"/>
    <property type="match status" value="1"/>
</dbReference>
<proteinExistence type="predicted"/>
<evidence type="ECO:0000313" key="2">
    <source>
        <dbReference type="Proteomes" id="UP001209803"/>
    </source>
</evidence>
<keyword evidence="2" id="KW-1185">Reference proteome</keyword>
<dbReference type="SUPFAM" id="SSF52096">
    <property type="entry name" value="ClpP/crotonase"/>
    <property type="match status" value="1"/>
</dbReference>
<protein>
    <submittedName>
        <fullName evidence="1">Enoyl-CoA hydratase/isomerase family protein</fullName>
    </submittedName>
</protein>
<dbReference type="CDD" id="cd06558">
    <property type="entry name" value="crotonase-like"/>
    <property type="match status" value="1"/>
</dbReference>
<dbReference type="RefSeq" id="WP_265683014.1">
    <property type="nucleotide sequence ID" value="NZ_CP120863.1"/>
</dbReference>
<gene>
    <name evidence="1" type="ORF">K1718_05950</name>
</gene>
<dbReference type="EMBL" id="CP120863">
    <property type="protein sequence ID" value="WFE90888.1"/>
    <property type="molecule type" value="Genomic_DNA"/>
</dbReference>
<dbReference type="Proteomes" id="UP001209803">
    <property type="component" value="Chromosome"/>
</dbReference>
<reference evidence="1 2" key="1">
    <citation type="submission" date="2023-03" db="EMBL/GenBank/DDBJ databases">
        <title>Roseibium porphyridii sp. nov. and Roseibium rhodosorbium sp. nov. isolated from marine algae, Porphyridium cruentum and Rhodosorus marinus, respectively.</title>
        <authorList>
            <person name="Lee M.W."/>
            <person name="Choi B.J."/>
            <person name="Lee J.K."/>
            <person name="Choi D.G."/>
            <person name="Baek J.H."/>
            <person name="Bayburt H."/>
            <person name="Kim J.M."/>
            <person name="Han D.M."/>
            <person name="Kim K.H."/>
            <person name="Jeon C.O."/>
        </authorList>
    </citation>
    <scope>NUCLEOTIDE SEQUENCE [LARGE SCALE GENOMIC DNA]</scope>
    <source>
        <strain evidence="1 2">KMA01</strain>
    </source>
</reference>
<dbReference type="InterPro" id="IPR029045">
    <property type="entry name" value="ClpP/crotonase-like_dom_sf"/>
</dbReference>
<dbReference type="PANTHER" id="PTHR43459">
    <property type="entry name" value="ENOYL-COA HYDRATASE"/>
    <property type="match status" value="1"/>
</dbReference>
<sequence>MTTTVQGFVSIENRDDVVWVWLSRPDRHNSLIPELISDLKNALMDAARQRPRALVVTAKGSSFSTGGDIAGFLDHRRTQQDLRDYAEELVDGLHGVILDLIDFPAPVLAALNGPVTGGSVGLMLAADLVAMAEHAFLQPYYSQVGFGPDGGWTALMPDRIGVSRTLEIQYRNERVNAAEAREIGLVSSVCPLSELEGQIGKWLDDLSGGSSRTHLATRRGVWDDARRETVRRRLDQEKDRFLELVALPETIEGMLEFTRRRA</sequence>
<name>A0ABY8FE46_9HYPH</name>
<dbReference type="InterPro" id="IPR001753">
    <property type="entry name" value="Enoyl-CoA_hydra/iso"/>
</dbReference>
<organism evidence="1 2">
    <name type="scientific">Roseibium porphyridii</name>
    <dbReference type="NCBI Taxonomy" id="2866279"/>
    <lineage>
        <taxon>Bacteria</taxon>
        <taxon>Pseudomonadati</taxon>
        <taxon>Pseudomonadota</taxon>
        <taxon>Alphaproteobacteria</taxon>
        <taxon>Hyphomicrobiales</taxon>
        <taxon>Stappiaceae</taxon>
        <taxon>Roseibium</taxon>
    </lineage>
</organism>
<dbReference type="PANTHER" id="PTHR43459:SF1">
    <property type="entry name" value="EG:BACN32G11.4 PROTEIN"/>
    <property type="match status" value="1"/>
</dbReference>